<dbReference type="GO" id="GO:0005886">
    <property type="term" value="C:plasma membrane"/>
    <property type="evidence" value="ECO:0007669"/>
    <property type="project" value="TreeGrafter"/>
</dbReference>
<dbReference type="GO" id="GO:0052621">
    <property type="term" value="F:diguanylate cyclase activity"/>
    <property type="evidence" value="ECO:0007669"/>
    <property type="project" value="UniProtKB-EC"/>
</dbReference>
<dbReference type="InterPro" id="IPR000160">
    <property type="entry name" value="GGDEF_dom"/>
</dbReference>
<dbReference type="PANTHER" id="PTHR45138:SF9">
    <property type="entry name" value="DIGUANYLATE CYCLASE DGCM-RELATED"/>
    <property type="match status" value="1"/>
</dbReference>
<dbReference type="SMART" id="SM00267">
    <property type="entry name" value="GGDEF"/>
    <property type="match status" value="1"/>
</dbReference>
<protein>
    <recommendedName>
        <fullName evidence="1">diguanylate cyclase</fullName>
        <ecNumber evidence="1">2.7.7.65</ecNumber>
    </recommendedName>
</protein>
<reference evidence="4 5" key="1">
    <citation type="submission" date="2020-07" db="EMBL/GenBank/DDBJ databases">
        <title>Genomic Encyclopedia of Archaeal and Bacterial Type Strains, Phase II (KMG-II): from individual species to whole genera.</title>
        <authorList>
            <person name="Goeker M."/>
        </authorList>
    </citation>
    <scope>NUCLEOTIDE SEQUENCE [LARGE SCALE GENOMIC DNA]</scope>
    <source>
        <strain evidence="4 5">DSM 21226</strain>
    </source>
</reference>
<dbReference type="NCBIfam" id="TIGR00254">
    <property type="entry name" value="GGDEF"/>
    <property type="match status" value="1"/>
</dbReference>
<evidence type="ECO:0000256" key="2">
    <source>
        <dbReference type="ARBA" id="ARBA00034247"/>
    </source>
</evidence>
<feature type="domain" description="GGDEF" evidence="3">
    <location>
        <begin position="405"/>
        <end position="533"/>
    </location>
</feature>
<dbReference type="InterPro" id="IPR043128">
    <property type="entry name" value="Rev_trsase/Diguanyl_cyclase"/>
</dbReference>
<dbReference type="RefSeq" id="WP_179633356.1">
    <property type="nucleotide sequence ID" value="NZ_JACCPZ010000033.1"/>
</dbReference>
<dbReference type="GO" id="GO:1902201">
    <property type="term" value="P:negative regulation of bacterial-type flagellum-dependent cell motility"/>
    <property type="evidence" value="ECO:0007669"/>
    <property type="project" value="TreeGrafter"/>
</dbReference>
<dbReference type="InterPro" id="IPR011990">
    <property type="entry name" value="TPR-like_helical_dom_sf"/>
</dbReference>
<evidence type="ECO:0000313" key="4">
    <source>
        <dbReference type="EMBL" id="NYG32470.1"/>
    </source>
</evidence>
<keyword evidence="5" id="KW-1185">Reference proteome</keyword>
<evidence type="ECO:0000256" key="1">
    <source>
        <dbReference type="ARBA" id="ARBA00012528"/>
    </source>
</evidence>
<comment type="caution">
    <text evidence="4">The sequence shown here is derived from an EMBL/GenBank/DDBJ whole genome shotgun (WGS) entry which is preliminary data.</text>
</comment>
<dbReference type="EC" id="2.7.7.65" evidence="1"/>
<gene>
    <name evidence="4" type="ORF">BDD16_001456</name>
</gene>
<dbReference type="Proteomes" id="UP000518288">
    <property type="component" value="Unassembled WGS sequence"/>
</dbReference>
<dbReference type="CDD" id="cd01949">
    <property type="entry name" value="GGDEF"/>
    <property type="match status" value="1"/>
</dbReference>
<dbReference type="PROSITE" id="PS50887">
    <property type="entry name" value="GGDEF"/>
    <property type="match status" value="1"/>
</dbReference>
<dbReference type="GO" id="GO:0043709">
    <property type="term" value="P:cell adhesion involved in single-species biofilm formation"/>
    <property type="evidence" value="ECO:0007669"/>
    <property type="project" value="TreeGrafter"/>
</dbReference>
<comment type="catalytic activity">
    <reaction evidence="2">
        <text>2 GTP = 3',3'-c-di-GMP + 2 diphosphate</text>
        <dbReference type="Rhea" id="RHEA:24898"/>
        <dbReference type="ChEBI" id="CHEBI:33019"/>
        <dbReference type="ChEBI" id="CHEBI:37565"/>
        <dbReference type="ChEBI" id="CHEBI:58805"/>
        <dbReference type="EC" id="2.7.7.65"/>
    </reaction>
</comment>
<name>A0A7Y9QVY8_9BURK</name>
<proteinExistence type="predicted"/>
<dbReference type="InterPro" id="IPR029787">
    <property type="entry name" value="Nucleotide_cyclase"/>
</dbReference>
<evidence type="ECO:0000313" key="5">
    <source>
        <dbReference type="Proteomes" id="UP000518288"/>
    </source>
</evidence>
<dbReference type="SUPFAM" id="SSF55073">
    <property type="entry name" value="Nucleotide cyclase"/>
    <property type="match status" value="1"/>
</dbReference>
<dbReference type="Gene3D" id="3.30.70.270">
    <property type="match status" value="1"/>
</dbReference>
<dbReference type="SUPFAM" id="SSF48452">
    <property type="entry name" value="TPR-like"/>
    <property type="match status" value="1"/>
</dbReference>
<dbReference type="AlphaFoldDB" id="A0A7Y9QVY8"/>
<dbReference type="Pfam" id="PF00990">
    <property type="entry name" value="GGDEF"/>
    <property type="match status" value="1"/>
</dbReference>
<organism evidence="4 5">
    <name type="scientific">Sphaerotilus montanus</name>
    <dbReference type="NCBI Taxonomy" id="522889"/>
    <lineage>
        <taxon>Bacteria</taxon>
        <taxon>Pseudomonadati</taxon>
        <taxon>Pseudomonadota</taxon>
        <taxon>Betaproteobacteria</taxon>
        <taxon>Burkholderiales</taxon>
        <taxon>Sphaerotilaceae</taxon>
        <taxon>Sphaerotilus</taxon>
    </lineage>
</organism>
<dbReference type="InterPro" id="IPR050469">
    <property type="entry name" value="Diguanylate_Cyclase"/>
</dbReference>
<accession>A0A7Y9QVY8</accession>
<dbReference type="EMBL" id="JACCFH010000001">
    <property type="protein sequence ID" value="NYG32470.1"/>
    <property type="molecule type" value="Genomic_DNA"/>
</dbReference>
<evidence type="ECO:0000259" key="3">
    <source>
        <dbReference type="PROSITE" id="PS50887"/>
    </source>
</evidence>
<sequence>MDDGEHMIDLPSLDELDATCRALWRTGAVGDCRLQALQMIARASAGDDVRAQARGWLHRARCEQFQSAYLDMLESARRAMALLEAGDSDRDLVHARVLACAAATALNRHDEAIEAGLLARHLADDAMHADDRALAAEVLAQAFWWSGQNEAALDSFDTALAQARLLPGAEWPVQLLIQRACAQAWHCIRQDERETDGPSCQAVHATVAEVLRLCESAPGGLHALAQRAGRFQLGWVQVLLTCWRGEAERARVQLASIRPLTQDERPWLDLLAVWAAAEIALKQRAWPAAEASARRVFDEAHRLSHEALAEQGARLLTSLLLVQGKHALALDVARECQQRRVGGHERALPSHARLAQFLATARERDLRLRTRLSLPPDDSLTGLHARGYFLQLAQEMLRTMDLSRARCSVLQIGVTGLHALAERHAPLIRDRVLCAVARLLRETLRAGDLPARWTHDEFAVLLHRSSADDTARVCQRIAEAVLAHDWSALTEGLAVQVSISHAQARPGDTIETLMRRCEDEMRAGRLQHRQIAA</sequence>
<dbReference type="PANTHER" id="PTHR45138">
    <property type="entry name" value="REGULATORY COMPONENTS OF SENSORY TRANSDUCTION SYSTEM"/>
    <property type="match status" value="1"/>
</dbReference>